<organism evidence="1 2">
    <name type="scientific">Aphis glycines</name>
    <name type="common">Soybean aphid</name>
    <dbReference type="NCBI Taxonomy" id="307491"/>
    <lineage>
        <taxon>Eukaryota</taxon>
        <taxon>Metazoa</taxon>
        <taxon>Ecdysozoa</taxon>
        <taxon>Arthropoda</taxon>
        <taxon>Hexapoda</taxon>
        <taxon>Insecta</taxon>
        <taxon>Pterygota</taxon>
        <taxon>Neoptera</taxon>
        <taxon>Paraneoptera</taxon>
        <taxon>Hemiptera</taxon>
        <taxon>Sternorrhyncha</taxon>
        <taxon>Aphidomorpha</taxon>
        <taxon>Aphidoidea</taxon>
        <taxon>Aphididae</taxon>
        <taxon>Aphidini</taxon>
        <taxon>Aphis</taxon>
        <taxon>Aphis</taxon>
    </lineage>
</organism>
<name>A0A6G0TNE4_APHGL</name>
<dbReference type="EMBL" id="VYZN01000027">
    <property type="protein sequence ID" value="KAE9534900.1"/>
    <property type="molecule type" value="Genomic_DNA"/>
</dbReference>
<proteinExistence type="predicted"/>
<comment type="caution">
    <text evidence="1">The sequence shown here is derived from an EMBL/GenBank/DDBJ whole genome shotgun (WGS) entry which is preliminary data.</text>
</comment>
<keyword evidence="2" id="KW-1185">Reference proteome</keyword>
<protein>
    <submittedName>
        <fullName evidence="1">Uncharacterized protein</fullName>
    </submittedName>
</protein>
<sequence>MLNKVEKLNLQSKCLQIYYLALLLLSESKITHISTISRRYFQKCFGMIIMGPLHETTDYAAAYPAYPIKNYLKTHKKYKIVYSHNGKHFLFYYNLINDIVRFSTDTNLKAVRNAFYIIWAEAMIKYILNSIRIQQLGLSKVSTYVISFQTFSANMFVVKICCNFLQENIRSDQKGHTLSTQKSVQLGKISVIKMIMVIAPYEPMLN</sequence>
<accession>A0A6G0TNE4</accession>
<gene>
    <name evidence="1" type="ORF">AGLY_008192</name>
</gene>
<reference evidence="1 2" key="1">
    <citation type="submission" date="2019-08" db="EMBL/GenBank/DDBJ databases">
        <title>The genome of the soybean aphid Biotype 1, its phylome, world population structure and adaptation to the North American continent.</title>
        <authorList>
            <person name="Giordano R."/>
            <person name="Donthu R.K."/>
            <person name="Hernandez A.G."/>
            <person name="Wright C.L."/>
            <person name="Zimin A.V."/>
        </authorList>
    </citation>
    <scope>NUCLEOTIDE SEQUENCE [LARGE SCALE GENOMIC DNA]</scope>
    <source>
        <tissue evidence="1">Whole aphids</tissue>
    </source>
</reference>
<evidence type="ECO:0000313" key="2">
    <source>
        <dbReference type="Proteomes" id="UP000475862"/>
    </source>
</evidence>
<dbReference type="Proteomes" id="UP000475862">
    <property type="component" value="Unassembled WGS sequence"/>
</dbReference>
<evidence type="ECO:0000313" key="1">
    <source>
        <dbReference type="EMBL" id="KAE9534900.1"/>
    </source>
</evidence>
<dbReference type="AlphaFoldDB" id="A0A6G0TNE4"/>